<dbReference type="Proteomes" id="UP000002218">
    <property type="component" value="Chromosome"/>
</dbReference>
<keyword evidence="3" id="KW-1185">Reference proteome</keyword>
<dbReference type="AlphaFoldDB" id="C8XFL4"/>
<reference evidence="3" key="1">
    <citation type="submission" date="2009-09" db="EMBL/GenBank/DDBJ databases">
        <title>The complete genome of Nakamurella multipartita DSM 44233.</title>
        <authorList>
            <consortium name="US DOE Joint Genome Institute (JGI-PGF)"/>
            <person name="Lucas S."/>
            <person name="Copeland A."/>
            <person name="Lapidus A."/>
            <person name="Glavina del Rio T."/>
            <person name="Dalin E."/>
            <person name="Tice H."/>
            <person name="Bruce D."/>
            <person name="Goodwin L."/>
            <person name="Pitluck S."/>
            <person name="Kyrpides N."/>
            <person name="Mavromatis K."/>
            <person name="Ivanova N."/>
            <person name="Ovchinnikova G."/>
            <person name="Sims D."/>
            <person name="Meincke L."/>
            <person name="Brettin T."/>
            <person name="Detter J.C."/>
            <person name="Han C."/>
            <person name="Larimer F."/>
            <person name="Land M."/>
            <person name="Hauser L."/>
            <person name="Markowitz V."/>
            <person name="Cheng J.-F."/>
            <person name="Hugenholtz P."/>
            <person name="Woyke T."/>
            <person name="Wu D."/>
            <person name="Klenk H.-P."/>
            <person name="Eisen J.A."/>
        </authorList>
    </citation>
    <scope>NUCLEOTIDE SEQUENCE [LARGE SCALE GENOMIC DNA]</scope>
    <source>
        <strain evidence="3">ATCC 700099 / DSM 44233 / CIP 104796 / JCM 9543 / NBRC 105858 / Y-104</strain>
    </source>
</reference>
<dbReference type="STRING" id="479431.Namu_3680"/>
<dbReference type="EMBL" id="CP001737">
    <property type="protein sequence ID" value="ACV79991.1"/>
    <property type="molecule type" value="Genomic_DNA"/>
</dbReference>
<dbReference type="eggNOG" id="COG1926">
    <property type="taxonomic scope" value="Bacteria"/>
</dbReference>
<evidence type="ECO:0000259" key="1">
    <source>
        <dbReference type="Pfam" id="PF00156"/>
    </source>
</evidence>
<protein>
    <submittedName>
        <fullName evidence="2">Erythromycin esterase</fullName>
    </submittedName>
</protein>
<dbReference type="HOGENOM" id="CLU_083583_0_0_11"/>
<dbReference type="CDD" id="cd06223">
    <property type="entry name" value="PRTases_typeI"/>
    <property type="match status" value="1"/>
</dbReference>
<sequence length="223" mass="23555">MRQTIPLYRDRAAAGLVLAEKLMKYAGQNVAVFGVGASGVLVAAPVAEALGADLDVVAVRQLTVPGQPDQVWGAVAVLGDCVQIVAEHRSDRERSRSVELTDTVRQCDLSQLRQLENTYRAGRPSEQVTGRLVIVVGDGLTSLATMRAAASAVRRHHPARLVIALPTGTPQVRRMLSKAADEVVCSLSLGLLHAESVYSEDAGISVGDVRRLLSAQAAGATTV</sequence>
<gene>
    <name evidence="2" type="ordered locus">Namu_3680</name>
</gene>
<dbReference type="OrthoDB" id="9810066at2"/>
<proteinExistence type="predicted"/>
<dbReference type="InParanoid" id="C8XFL4"/>
<dbReference type="Pfam" id="PF00156">
    <property type="entry name" value="Pribosyltran"/>
    <property type="match status" value="1"/>
</dbReference>
<dbReference type="InterPro" id="IPR000836">
    <property type="entry name" value="PRTase_dom"/>
</dbReference>
<dbReference type="Gene3D" id="3.30.1310.20">
    <property type="entry name" value="PRTase-like"/>
    <property type="match status" value="1"/>
</dbReference>
<dbReference type="KEGG" id="nml:Namu_3680"/>
<dbReference type="InterPro" id="IPR029057">
    <property type="entry name" value="PRTase-like"/>
</dbReference>
<dbReference type="SUPFAM" id="SSF53271">
    <property type="entry name" value="PRTase-like"/>
    <property type="match status" value="1"/>
</dbReference>
<dbReference type="Gene3D" id="3.40.50.2020">
    <property type="match status" value="1"/>
</dbReference>
<organism evidence="2 3">
    <name type="scientific">Nakamurella multipartita (strain ATCC 700099 / DSM 44233 / CIP 104796 / JCM 9543 / NBRC 105858 / Y-104)</name>
    <name type="common">Microsphaera multipartita</name>
    <dbReference type="NCBI Taxonomy" id="479431"/>
    <lineage>
        <taxon>Bacteria</taxon>
        <taxon>Bacillati</taxon>
        <taxon>Actinomycetota</taxon>
        <taxon>Actinomycetes</taxon>
        <taxon>Nakamurellales</taxon>
        <taxon>Nakamurellaceae</taxon>
        <taxon>Nakamurella</taxon>
    </lineage>
</organism>
<name>C8XFL4_NAKMY</name>
<evidence type="ECO:0000313" key="3">
    <source>
        <dbReference type="Proteomes" id="UP000002218"/>
    </source>
</evidence>
<dbReference type="RefSeq" id="WP_015748831.1">
    <property type="nucleotide sequence ID" value="NC_013235.1"/>
</dbReference>
<feature type="domain" description="Phosphoribosyltransferase" evidence="1">
    <location>
        <begin position="18"/>
        <end position="182"/>
    </location>
</feature>
<reference evidence="2 3" key="2">
    <citation type="journal article" date="2010" name="Stand. Genomic Sci.">
        <title>Complete genome sequence of Nakamurella multipartita type strain (Y-104).</title>
        <authorList>
            <person name="Tice H."/>
            <person name="Mayilraj S."/>
            <person name="Sims D."/>
            <person name="Lapidus A."/>
            <person name="Nolan M."/>
            <person name="Lucas S."/>
            <person name="Glavina Del Rio T."/>
            <person name="Copeland A."/>
            <person name="Cheng J.F."/>
            <person name="Meincke L."/>
            <person name="Bruce D."/>
            <person name="Goodwin L."/>
            <person name="Pitluck S."/>
            <person name="Ivanova N."/>
            <person name="Mavromatis K."/>
            <person name="Ovchinnikova G."/>
            <person name="Pati A."/>
            <person name="Chen A."/>
            <person name="Palaniappan K."/>
            <person name="Land M."/>
            <person name="Hauser L."/>
            <person name="Chang Y.J."/>
            <person name="Jeffries C.D."/>
            <person name="Detter J.C."/>
            <person name="Brettin T."/>
            <person name="Rohde M."/>
            <person name="Goker M."/>
            <person name="Bristow J."/>
            <person name="Eisen J.A."/>
            <person name="Markowitz V."/>
            <person name="Hugenholtz P."/>
            <person name="Kyrpides N.C."/>
            <person name="Klenk H.P."/>
            <person name="Chen F."/>
        </authorList>
    </citation>
    <scope>NUCLEOTIDE SEQUENCE [LARGE SCALE GENOMIC DNA]</scope>
    <source>
        <strain evidence="3">ATCC 700099 / DSM 44233 / CIP 104796 / JCM 9543 / NBRC 105858 / Y-104</strain>
    </source>
</reference>
<accession>C8XFL4</accession>
<evidence type="ECO:0000313" key="2">
    <source>
        <dbReference type="EMBL" id="ACV79991.1"/>
    </source>
</evidence>